<keyword evidence="4" id="KW-0677">Repeat</keyword>
<evidence type="ECO:0000256" key="2">
    <source>
        <dbReference type="ARBA" id="ARBA00022475"/>
    </source>
</evidence>
<evidence type="ECO:0000256" key="5">
    <source>
        <dbReference type="ARBA" id="ARBA00022741"/>
    </source>
</evidence>
<dbReference type="Proteomes" id="UP000631535">
    <property type="component" value="Unassembled WGS sequence"/>
</dbReference>
<keyword evidence="1" id="KW-0813">Transport</keyword>
<dbReference type="Gene3D" id="3.40.50.300">
    <property type="entry name" value="P-loop containing nucleotide triphosphate hydrolases"/>
    <property type="match status" value="2"/>
</dbReference>
<dbReference type="PROSITE" id="PS50893">
    <property type="entry name" value="ABC_TRANSPORTER_2"/>
    <property type="match status" value="2"/>
</dbReference>
<dbReference type="InterPro" id="IPR017871">
    <property type="entry name" value="ABC_transporter-like_CS"/>
</dbReference>
<dbReference type="InterPro" id="IPR050107">
    <property type="entry name" value="ABC_carbohydrate_import_ATPase"/>
</dbReference>
<feature type="domain" description="ABC transporter" evidence="10">
    <location>
        <begin position="25"/>
        <end position="262"/>
    </location>
</feature>
<organism evidence="11 12">
    <name type="scientific">Streptomyces daqingensis</name>
    <dbReference type="NCBI Taxonomy" id="1472640"/>
    <lineage>
        <taxon>Bacteria</taxon>
        <taxon>Bacillati</taxon>
        <taxon>Actinomycetota</taxon>
        <taxon>Actinomycetes</taxon>
        <taxon>Kitasatosporales</taxon>
        <taxon>Streptomycetaceae</taxon>
        <taxon>Streptomyces</taxon>
    </lineage>
</organism>
<dbReference type="EMBL" id="BMMP01000012">
    <property type="protein sequence ID" value="GGO52988.1"/>
    <property type="molecule type" value="Genomic_DNA"/>
</dbReference>
<evidence type="ECO:0000256" key="3">
    <source>
        <dbReference type="ARBA" id="ARBA00022597"/>
    </source>
</evidence>
<evidence type="ECO:0000256" key="1">
    <source>
        <dbReference type="ARBA" id="ARBA00022448"/>
    </source>
</evidence>
<proteinExistence type="predicted"/>
<sequence length="596" mass="64114">MTAPAEQFEKGPGADGAGTAGRPVLEMRGISKSFPGVRALSDVNLTVHAGEIHAICGENGAGKSTLVKVLSGVHPHGSYEGEILFGGEPCAFKDIRASEQRGIVIIHQELALIPYLSLAENIFLGNEHSKRGIISWSETLRRADTLLKRVGLPDKPQTRIADIGVGKQQLVEIAKALSKEVELLILDEPTAALNDEDSRKLLELIGELRAQGIACIVISHKLNEIRQIADSVTILRDGRTIETLSVRERPGDEPEISEDRIIRGMVGRDLDQRFPPRTGYEGEDAGTVALSVSDWTVRHPIDHQRKVVDGVSLQVRRGEIVGIAGLMGAGRTELAMNLFGRSYGLYERGTVRVDGRAVQTRTVPEAIGHGIAYVTEDRKTYGLNLIEDINRNISLASLSGLARRGVVDEHAERRVAEGYLRSMNIKAPNVHEQVQRLSGGNQQKVVLSKWIHADPEVLILDEPTRGIDVGAKYEIYTVIDKLAAQGKAVVFISSELPELLGMCDRIYTMAAGRLTGEVSREDATQEVLMRHMTETLDTGAGTGTATGTDTSPGTTSGDTGASSTSSSDTSSEDRAGTSPGSTSTFDSSTSGTSDKS</sequence>
<dbReference type="SUPFAM" id="SSF52540">
    <property type="entry name" value="P-loop containing nucleoside triphosphate hydrolases"/>
    <property type="match status" value="2"/>
</dbReference>
<keyword evidence="12" id="KW-1185">Reference proteome</keyword>
<evidence type="ECO:0000259" key="10">
    <source>
        <dbReference type="PROSITE" id="PS50893"/>
    </source>
</evidence>
<comment type="caution">
    <text evidence="11">The sequence shown here is derived from an EMBL/GenBank/DDBJ whole genome shotgun (WGS) entry which is preliminary data.</text>
</comment>
<keyword evidence="3" id="KW-0762">Sugar transport</keyword>
<dbReference type="InterPro" id="IPR053466">
    <property type="entry name" value="L-arabinose_ABC_transporter"/>
</dbReference>
<evidence type="ECO:0000313" key="11">
    <source>
        <dbReference type="EMBL" id="GGO52988.1"/>
    </source>
</evidence>
<dbReference type="Pfam" id="PF00005">
    <property type="entry name" value="ABC_tran"/>
    <property type="match status" value="2"/>
</dbReference>
<dbReference type="InterPro" id="IPR003439">
    <property type="entry name" value="ABC_transporter-like_ATP-bd"/>
</dbReference>
<dbReference type="CDD" id="cd03216">
    <property type="entry name" value="ABC_Carb_Monos_I"/>
    <property type="match status" value="1"/>
</dbReference>
<dbReference type="PROSITE" id="PS00211">
    <property type="entry name" value="ABC_TRANSPORTER_1"/>
    <property type="match status" value="1"/>
</dbReference>
<keyword evidence="5" id="KW-0547">Nucleotide-binding</keyword>
<dbReference type="InterPro" id="IPR003593">
    <property type="entry name" value="AAA+_ATPase"/>
</dbReference>
<feature type="region of interest" description="Disordered" evidence="9">
    <location>
        <begin position="1"/>
        <end position="21"/>
    </location>
</feature>
<reference evidence="12" key="1">
    <citation type="journal article" date="2019" name="Int. J. Syst. Evol. Microbiol.">
        <title>The Global Catalogue of Microorganisms (GCM) 10K type strain sequencing project: providing services to taxonomists for standard genome sequencing and annotation.</title>
        <authorList>
            <consortium name="The Broad Institute Genomics Platform"/>
            <consortium name="The Broad Institute Genome Sequencing Center for Infectious Disease"/>
            <person name="Wu L."/>
            <person name="Ma J."/>
        </authorList>
    </citation>
    <scope>NUCLEOTIDE SEQUENCE [LARGE SCALE GENOMIC DNA]</scope>
    <source>
        <strain evidence="12">CGMCC 4.7178</strain>
    </source>
</reference>
<feature type="compositionally biased region" description="Low complexity" evidence="9">
    <location>
        <begin position="576"/>
        <end position="596"/>
    </location>
</feature>
<dbReference type="PANTHER" id="PTHR43790">
    <property type="entry name" value="CARBOHYDRATE TRANSPORT ATP-BINDING PROTEIN MG119-RELATED"/>
    <property type="match status" value="1"/>
</dbReference>
<feature type="domain" description="ABC transporter" evidence="10">
    <location>
        <begin position="290"/>
        <end position="536"/>
    </location>
</feature>
<evidence type="ECO:0000313" key="12">
    <source>
        <dbReference type="Proteomes" id="UP000631535"/>
    </source>
</evidence>
<dbReference type="SMART" id="SM00382">
    <property type="entry name" value="AAA"/>
    <property type="match status" value="2"/>
</dbReference>
<gene>
    <name evidence="11" type="ORF">GCM10012287_38570</name>
</gene>
<dbReference type="PANTHER" id="PTHR43790:SF1">
    <property type="entry name" value="XYLOSE IMPORT ATP-BINDING PROTEIN XYLG"/>
    <property type="match status" value="1"/>
</dbReference>
<evidence type="ECO:0000256" key="6">
    <source>
        <dbReference type="ARBA" id="ARBA00022840"/>
    </source>
</evidence>
<dbReference type="NCBIfam" id="NF040905">
    <property type="entry name" value="GguA"/>
    <property type="match status" value="1"/>
</dbReference>
<evidence type="ECO:0000256" key="8">
    <source>
        <dbReference type="ARBA" id="ARBA00023136"/>
    </source>
</evidence>
<protein>
    <submittedName>
        <fullName evidence="11">Xylose ABC transporter ATP-binding protein</fullName>
    </submittedName>
</protein>
<evidence type="ECO:0000256" key="7">
    <source>
        <dbReference type="ARBA" id="ARBA00022967"/>
    </source>
</evidence>
<accession>A0ABQ2MJN4</accession>
<name>A0ABQ2MJN4_9ACTN</name>
<keyword evidence="8" id="KW-0472">Membrane</keyword>
<evidence type="ECO:0000256" key="9">
    <source>
        <dbReference type="SAM" id="MobiDB-lite"/>
    </source>
</evidence>
<keyword evidence="2" id="KW-1003">Cell membrane</keyword>
<dbReference type="GO" id="GO:0005524">
    <property type="term" value="F:ATP binding"/>
    <property type="evidence" value="ECO:0007669"/>
    <property type="project" value="UniProtKB-KW"/>
</dbReference>
<keyword evidence="6 11" id="KW-0067">ATP-binding</keyword>
<dbReference type="CDD" id="cd03215">
    <property type="entry name" value="ABC_Carb_Monos_II"/>
    <property type="match status" value="1"/>
</dbReference>
<feature type="region of interest" description="Disordered" evidence="9">
    <location>
        <begin position="535"/>
        <end position="596"/>
    </location>
</feature>
<evidence type="ECO:0000256" key="4">
    <source>
        <dbReference type="ARBA" id="ARBA00022737"/>
    </source>
</evidence>
<keyword evidence="7" id="KW-1278">Translocase</keyword>
<dbReference type="InterPro" id="IPR027417">
    <property type="entry name" value="P-loop_NTPase"/>
</dbReference>
<feature type="compositionally biased region" description="Low complexity" evidence="9">
    <location>
        <begin position="537"/>
        <end position="569"/>
    </location>
</feature>